<evidence type="ECO:0000259" key="4">
    <source>
        <dbReference type="PROSITE" id="PS01124"/>
    </source>
</evidence>
<dbReference type="GO" id="GO:0043565">
    <property type="term" value="F:sequence-specific DNA binding"/>
    <property type="evidence" value="ECO:0007669"/>
    <property type="project" value="InterPro"/>
</dbReference>
<evidence type="ECO:0000256" key="3">
    <source>
        <dbReference type="ARBA" id="ARBA00023163"/>
    </source>
</evidence>
<dbReference type="Proteomes" id="UP000192610">
    <property type="component" value="Unassembled WGS sequence"/>
</dbReference>
<evidence type="ECO:0000313" key="6">
    <source>
        <dbReference type="Proteomes" id="UP000192610"/>
    </source>
</evidence>
<proteinExistence type="predicted"/>
<accession>A0A1V9F5D4</accession>
<keyword evidence="6" id="KW-1185">Reference proteome</keyword>
<dbReference type="SMART" id="SM00342">
    <property type="entry name" value="HTH_ARAC"/>
    <property type="match status" value="1"/>
</dbReference>
<dbReference type="RefSeq" id="WP_081197824.1">
    <property type="nucleotide sequence ID" value="NZ_FOCZ01000008.1"/>
</dbReference>
<organism evidence="5 6">
    <name type="scientific">Niastella yeongjuensis</name>
    <dbReference type="NCBI Taxonomy" id="354355"/>
    <lineage>
        <taxon>Bacteria</taxon>
        <taxon>Pseudomonadati</taxon>
        <taxon>Bacteroidota</taxon>
        <taxon>Chitinophagia</taxon>
        <taxon>Chitinophagales</taxon>
        <taxon>Chitinophagaceae</taxon>
        <taxon>Niastella</taxon>
    </lineage>
</organism>
<dbReference type="SUPFAM" id="SSF46689">
    <property type="entry name" value="Homeodomain-like"/>
    <property type="match status" value="1"/>
</dbReference>
<evidence type="ECO:0000256" key="1">
    <source>
        <dbReference type="ARBA" id="ARBA00023015"/>
    </source>
</evidence>
<dbReference type="InterPro" id="IPR020449">
    <property type="entry name" value="Tscrpt_reg_AraC-type_HTH"/>
</dbReference>
<dbReference type="OrthoDB" id="9816214at2"/>
<dbReference type="PRINTS" id="PR00032">
    <property type="entry name" value="HTHARAC"/>
</dbReference>
<evidence type="ECO:0000256" key="2">
    <source>
        <dbReference type="ARBA" id="ARBA00023125"/>
    </source>
</evidence>
<dbReference type="InterPro" id="IPR009057">
    <property type="entry name" value="Homeodomain-like_sf"/>
</dbReference>
<feature type="domain" description="HTH araC/xylS-type" evidence="4">
    <location>
        <begin position="195"/>
        <end position="300"/>
    </location>
</feature>
<protein>
    <submittedName>
        <fullName evidence="5">Transcriptional regulator</fullName>
    </submittedName>
</protein>
<keyword evidence="3" id="KW-0804">Transcription</keyword>
<dbReference type="STRING" id="354355.SAMN05660816_04429"/>
<gene>
    <name evidence="5" type="ORF">A4H97_23850</name>
</gene>
<dbReference type="InterPro" id="IPR018060">
    <property type="entry name" value="HTH_AraC"/>
</dbReference>
<dbReference type="EMBL" id="LVXG01000006">
    <property type="protein sequence ID" value="OQP53477.1"/>
    <property type="molecule type" value="Genomic_DNA"/>
</dbReference>
<dbReference type="GO" id="GO:0003700">
    <property type="term" value="F:DNA-binding transcription factor activity"/>
    <property type="evidence" value="ECO:0007669"/>
    <property type="project" value="InterPro"/>
</dbReference>
<keyword evidence="1" id="KW-0805">Transcription regulation</keyword>
<dbReference type="Gene3D" id="1.10.10.60">
    <property type="entry name" value="Homeodomain-like"/>
    <property type="match status" value="2"/>
</dbReference>
<dbReference type="Pfam" id="PF12833">
    <property type="entry name" value="HTH_18"/>
    <property type="match status" value="1"/>
</dbReference>
<dbReference type="PANTHER" id="PTHR43280">
    <property type="entry name" value="ARAC-FAMILY TRANSCRIPTIONAL REGULATOR"/>
    <property type="match status" value="1"/>
</dbReference>
<sequence length="301" mass="34943">MTQKKYVDIETIGEIHELWDCGKPRHPLVAVIDLTKYHFRGDRNGLSYRLNFYTIFCKKFNGVLRYGRSYYDFSEGSLMFTAPGQATTPTPAPSLEEGWALFFHPDLIHHSTLGQTIGQYSYFNYESNEALHVSEEEKLALYDCVRKIEQECGQNVDKHTKTLIQNNIELLLNYCSRFYDRQFYTRAKVNTDVVQAFEKLLKDHFAQDTLINSGLPGVKKFAEQLNLSPNYLSDLLQKFTGKTTQEHIHLHLINKAKALLWSTDKPVSEIAYMLGFENPPHFTRLFRQKTGYSPSDYRNLN</sequence>
<keyword evidence="2" id="KW-0238">DNA-binding</keyword>
<comment type="caution">
    <text evidence="5">The sequence shown here is derived from an EMBL/GenBank/DDBJ whole genome shotgun (WGS) entry which is preliminary data.</text>
</comment>
<dbReference type="PANTHER" id="PTHR43280:SF32">
    <property type="entry name" value="TRANSCRIPTIONAL REGULATORY PROTEIN"/>
    <property type="match status" value="1"/>
</dbReference>
<name>A0A1V9F5D4_9BACT</name>
<dbReference type="AlphaFoldDB" id="A0A1V9F5D4"/>
<evidence type="ECO:0000313" key="5">
    <source>
        <dbReference type="EMBL" id="OQP53477.1"/>
    </source>
</evidence>
<reference evidence="6" key="1">
    <citation type="submission" date="2016-04" db="EMBL/GenBank/DDBJ databases">
        <authorList>
            <person name="Chen L."/>
            <person name="Zhuang W."/>
            <person name="Wang G."/>
        </authorList>
    </citation>
    <scope>NUCLEOTIDE SEQUENCE [LARGE SCALE GENOMIC DNA]</scope>
    <source>
        <strain evidence="6">17621</strain>
    </source>
</reference>
<dbReference type="PROSITE" id="PS01124">
    <property type="entry name" value="HTH_ARAC_FAMILY_2"/>
    <property type="match status" value="1"/>
</dbReference>